<evidence type="ECO:0000256" key="4">
    <source>
        <dbReference type="ARBA" id="ARBA00022741"/>
    </source>
</evidence>
<evidence type="ECO:0000256" key="1">
    <source>
        <dbReference type="ARBA" id="ARBA00006798"/>
    </source>
</evidence>
<keyword evidence="6 8" id="KW-0067">ATP-binding</keyword>
<dbReference type="GO" id="GO:0004054">
    <property type="term" value="F:arginine kinase activity"/>
    <property type="evidence" value="ECO:0007669"/>
    <property type="project" value="UniProtKB-EC"/>
</dbReference>
<dbReference type="Gene3D" id="3.30.590.10">
    <property type="entry name" value="Glutamine synthetase/guanido kinase, catalytic domain"/>
    <property type="match status" value="1"/>
</dbReference>
<dbReference type="AlphaFoldDB" id="A0ABD2P0N7"/>
<evidence type="ECO:0000256" key="3">
    <source>
        <dbReference type="ARBA" id="ARBA00022679"/>
    </source>
</evidence>
<dbReference type="GO" id="GO:0005524">
    <property type="term" value="F:ATP binding"/>
    <property type="evidence" value="ECO:0007669"/>
    <property type="project" value="UniProtKB-UniRule"/>
</dbReference>
<feature type="binding site" evidence="8">
    <location>
        <begin position="323"/>
        <end position="328"/>
    </location>
    <ligand>
        <name>ATP</name>
        <dbReference type="ChEBI" id="CHEBI:30616"/>
    </ligand>
</feature>
<dbReference type="InterPro" id="IPR022414">
    <property type="entry name" value="ATP-guanido_PTrfase_cat"/>
</dbReference>
<evidence type="ECO:0000256" key="7">
    <source>
        <dbReference type="PROSITE-ProRule" id="PRU00842"/>
    </source>
</evidence>
<dbReference type="EC" id="2.7.3.3" evidence="2"/>
<feature type="domain" description="Phosphagen kinase N-terminal" evidence="9">
    <location>
        <begin position="22"/>
        <end position="106"/>
    </location>
</feature>
<reference evidence="11 12" key="1">
    <citation type="journal article" date="2021" name="BMC Biol.">
        <title>Horizontally acquired antibacterial genes associated with adaptive radiation of ladybird beetles.</title>
        <authorList>
            <person name="Li H.S."/>
            <person name="Tang X.F."/>
            <person name="Huang Y.H."/>
            <person name="Xu Z.Y."/>
            <person name="Chen M.L."/>
            <person name="Du X.Y."/>
            <person name="Qiu B.Y."/>
            <person name="Chen P.T."/>
            <person name="Zhang W."/>
            <person name="Slipinski A."/>
            <person name="Escalona H.E."/>
            <person name="Waterhouse R.M."/>
            <person name="Zwick A."/>
            <person name="Pang H."/>
        </authorList>
    </citation>
    <scope>NUCLEOTIDE SEQUENCE [LARGE SCALE GENOMIC DNA]</scope>
    <source>
        <strain evidence="11">SYSU2018</strain>
    </source>
</reference>
<dbReference type="Pfam" id="PF02807">
    <property type="entry name" value="ATP-gua_PtransN"/>
    <property type="match status" value="1"/>
</dbReference>
<evidence type="ECO:0000259" key="9">
    <source>
        <dbReference type="PROSITE" id="PS51509"/>
    </source>
</evidence>
<comment type="similarity">
    <text evidence="1 7">Belongs to the ATP:guanido phosphotransferase family.</text>
</comment>
<keyword evidence="5 8" id="KW-0418">Kinase</keyword>
<dbReference type="InterPro" id="IPR036802">
    <property type="entry name" value="ATP-guanido_PTrfase_N_sf"/>
</dbReference>
<keyword evidence="12" id="KW-1185">Reference proteome</keyword>
<dbReference type="InterPro" id="IPR022413">
    <property type="entry name" value="ATP-guanido_PTrfase_N"/>
</dbReference>
<evidence type="ECO:0000256" key="8">
    <source>
        <dbReference type="PROSITE-ProRule" id="PRU00843"/>
    </source>
</evidence>
<evidence type="ECO:0000256" key="5">
    <source>
        <dbReference type="ARBA" id="ARBA00022777"/>
    </source>
</evidence>
<comment type="caution">
    <text evidence="8">Lacks conserved residue(s) required for the propagation of feature annotation.</text>
</comment>
<keyword evidence="4 8" id="KW-0547">Nucleotide-binding</keyword>
<sequence>MAFLRCPQCSLKCGTHFIPYDILRHLRMGFRKLEYSQSRSLLKKYLTEEMLEYLKFRRTRNDVNLYDCIKCGLQYHDVEIGIYACDPDSYFVFSPIFFPILEEIHQFGETNVHPKSAWLPINSVANLDSRRKFIKLTRIRITRNLKGYLFCSQMSQKQFEMVQEYLEMILALMTGDFDGTYEKIIDMTEERKRELKLKHFIFDNNDKILATAGVFRHWPYGRGVFINSSENFSVWVNPHDHVKVISVEHGGNLRRVYERAMNGLRKLSRDLNFIMSKRMGYVTVCPADMGTGLKVSMHLHLPYLGKKQKTLEIQAEEMNIYIKKVPQEEDLFEICNKKRMGITEIECVKVLEHAAVSLMAMEEAGANTP</sequence>
<keyword evidence="3 8" id="KW-0808">Transferase</keyword>
<dbReference type="InterPro" id="IPR014746">
    <property type="entry name" value="Gln_synth/guanido_kin_cat_dom"/>
</dbReference>
<evidence type="ECO:0000313" key="11">
    <source>
        <dbReference type="EMBL" id="KAL3284391.1"/>
    </source>
</evidence>
<organism evidence="11 12">
    <name type="scientific">Cryptolaemus montrouzieri</name>
    <dbReference type="NCBI Taxonomy" id="559131"/>
    <lineage>
        <taxon>Eukaryota</taxon>
        <taxon>Metazoa</taxon>
        <taxon>Ecdysozoa</taxon>
        <taxon>Arthropoda</taxon>
        <taxon>Hexapoda</taxon>
        <taxon>Insecta</taxon>
        <taxon>Pterygota</taxon>
        <taxon>Neoptera</taxon>
        <taxon>Endopterygota</taxon>
        <taxon>Coleoptera</taxon>
        <taxon>Polyphaga</taxon>
        <taxon>Cucujiformia</taxon>
        <taxon>Coccinelloidea</taxon>
        <taxon>Coccinellidae</taxon>
        <taxon>Scymninae</taxon>
        <taxon>Scymnini</taxon>
        <taxon>Cryptolaemus</taxon>
    </lineage>
</organism>
<dbReference type="Proteomes" id="UP001516400">
    <property type="component" value="Unassembled WGS sequence"/>
</dbReference>
<name>A0ABD2P0N7_9CUCU</name>
<proteinExistence type="inferred from homology"/>
<dbReference type="PANTHER" id="PTHR11547">
    <property type="entry name" value="ARGININE OR CREATINE KINASE"/>
    <property type="match status" value="1"/>
</dbReference>
<feature type="domain" description="Phosphagen kinase C-terminal" evidence="10">
    <location>
        <begin position="133"/>
        <end position="365"/>
    </location>
</feature>
<dbReference type="Gene3D" id="1.10.135.10">
    <property type="entry name" value="ATP:guanido phosphotransferase, N-terminal domain"/>
    <property type="match status" value="1"/>
</dbReference>
<dbReference type="PROSITE" id="PS51510">
    <property type="entry name" value="PHOSPHAGEN_KINASE_C"/>
    <property type="match status" value="1"/>
</dbReference>
<dbReference type="FunFam" id="1.10.135.10:FF:000003">
    <property type="entry name" value="Three-domain arginine kinase"/>
    <property type="match status" value="1"/>
</dbReference>
<comment type="caution">
    <text evidence="11">The sequence shown here is derived from an EMBL/GenBank/DDBJ whole genome shotgun (WGS) entry which is preliminary data.</text>
</comment>
<dbReference type="PROSITE" id="PS51509">
    <property type="entry name" value="PHOSPHAGEN_KINASE_N"/>
    <property type="match status" value="1"/>
</dbReference>
<dbReference type="PANTHER" id="PTHR11547:SF38">
    <property type="entry name" value="ARGININE KINASE 1-RELATED"/>
    <property type="match status" value="1"/>
</dbReference>
<accession>A0ABD2P0N7</accession>
<evidence type="ECO:0000256" key="2">
    <source>
        <dbReference type="ARBA" id="ARBA00012230"/>
    </source>
</evidence>
<dbReference type="EMBL" id="JABFTP020000165">
    <property type="protein sequence ID" value="KAL3284391.1"/>
    <property type="molecule type" value="Genomic_DNA"/>
</dbReference>
<evidence type="ECO:0000259" key="10">
    <source>
        <dbReference type="PROSITE" id="PS51510"/>
    </source>
</evidence>
<gene>
    <name evidence="11" type="ORF">HHI36_018554</name>
</gene>
<dbReference type="Pfam" id="PF00217">
    <property type="entry name" value="ATP-gua_Ptrans"/>
    <property type="match status" value="1"/>
</dbReference>
<dbReference type="SUPFAM" id="SSF48034">
    <property type="entry name" value="Guanido kinase N-terminal domain"/>
    <property type="match status" value="1"/>
</dbReference>
<dbReference type="SUPFAM" id="SSF55931">
    <property type="entry name" value="Glutamine synthetase/guanido kinase"/>
    <property type="match status" value="1"/>
</dbReference>
<feature type="binding site" evidence="8">
    <location>
        <begin position="136"/>
        <end position="140"/>
    </location>
    <ligand>
        <name>ATP</name>
        <dbReference type="ChEBI" id="CHEBI:30616"/>
    </ligand>
</feature>
<dbReference type="InterPro" id="IPR000749">
    <property type="entry name" value="ATP-guanido_PTrfase"/>
</dbReference>
<feature type="binding site" evidence="8">
    <location>
        <begin position="294"/>
        <end position="298"/>
    </location>
    <ligand>
        <name>ATP</name>
        <dbReference type="ChEBI" id="CHEBI:30616"/>
    </ligand>
</feature>
<protein>
    <recommendedName>
        <fullName evidence="2">arginine kinase</fullName>
        <ecNumber evidence="2">2.7.3.3</ecNumber>
    </recommendedName>
</protein>
<feature type="binding site" evidence="8">
    <location>
        <position position="199"/>
    </location>
    <ligand>
        <name>ATP</name>
        <dbReference type="ChEBI" id="CHEBI:30616"/>
    </ligand>
</feature>
<evidence type="ECO:0000313" key="12">
    <source>
        <dbReference type="Proteomes" id="UP001516400"/>
    </source>
</evidence>
<evidence type="ECO:0000256" key="6">
    <source>
        <dbReference type="ARBA" id="ARBA00022840"/>
    </source>
</evidence>